<accession>A0A1L9USL8</accession>
<dbReference type="Proteomes" id="UP000184499">
    <property type="component" value="Unassembled WGS sequence"/>
</dbReference>
<keyword evidence="2" id="KW-1185">Reference proteome</keyword>
<organism evidence="1 2">
    <name type="scientific">Aspergillus brasiliensis (strain CBS 101740 / IMI 381727 / IBT 21946)</name>
    <dbReference type="NCBI Taxonomy" id="767769"/>
    <lineage>
        <taxon>Eukaryota</taxon>
        <taxon>Fungi</taxon>
        <taxon>Dikarya</taxon>
        <taxon>Ascomycota</taxon>
        <taxon>Pezizomycotina</taxon>
        <taxon>Eurotiomycetes</taxon>
        <taxon>Eurotiomycetidae</taxon>
        <taxon>Eurotiales</taxon>
        <taxon>Aspergillaceae</taxon>
        <taxon>Aspergillus</taxon>
        <taxon>Aspergillus subgen. Circumdati</taxon>
    </lineage>
</organism>
<dbReference type="AlphaFoldDB" id="A0A1L9USL8"/>
<reference evidence="2" key="1">
    <citation type="journal article" date="2017" name="Genome Biol.">
        <title>Comparative genomics reveals high biological diversity and specific adaptations in the industrially and medically important fungal genus Aspergillus.</title>
        <authorList>
            <person name="de Vries R.P."/>
            <person name="Riley R."/>
            <person name="Wiebenga A."/>
            <person name="Aguilar-Osorio G."/>
            <person name="Amillis S."/>
            <person name="Uchima C.A."/>
            <person name="Anderluh G."/>
            <person name="Asadollahi M."/>
            <person name="Askin M."/>
            <person name="Barry K."/>
            <person name="Battaglia E."/>
            <person name="Bayram O."/>
            <person name="Benocci T."/>
            <person name="Braus-Stromeyer S.A."/>
            <person name="Caldana C."/>
            <person name="Canovas D."/>
            <person name="Cerqueira G.C."/>
            <person name="Chen F."/>
            <person name="Chen W."/>
            <person name="Choi C."/>
            <person name="Clum A."/>
            <person name="Dos Santos R.A."/>
            <person name="Damasio A.R."/>
            <person name="Diallinas G."/>
            <person name="Emri T."/>
            <person name="Fekete E."/>
            <person name="Flipphi M."/>
            <person name="Freyberg S."/>
            <person name="Gallo A."/>
            <person name="Gournas C."/>
            <person name="Habgood R."/>
            <person name="Hainaut M."/>
            <person name="Harispe M.L."/>
            <person name="Henrissat B."/>
            <person name="Hilden K.S."/>
            <person name="Hope R."/>
            <person name="Hossain A."/>
            <person name="Karabika E."/>
            <person name="Karaffa L."/>
            <person name="Karanyi Z."/>
            <person name="Krasevec N."/>
            <person name="Kuo A."/>
            <person name="Kusch H."/>
            <person name="LaButti K."/>
            <person name="Lagendijk E.L."/>
            <person name="Lapidus A."/>
            <person name="Levasseur A."/>
            <person name="Lindquist E."/>
            <person name="Lipzen A."/>
            <person name="Logrieco A.F."/>
            <person name="MacCabe A."/>
            <person name="Maekelae M.R."/>
            <person name="Malavazi I."/>
            <person name="Melin P."/>
            <person name="Meyer V."/>
            <person name="Mielnichuk N."/>
            <person name="Miskei M."/>
            <person name="Molnar A.P."/>
            <person name="Mule G."/>
            <person name="Ngan C.Y."/>
            <person name="Orejas M."/>
            <person name="Orosz E."/>
            <person name="Ouedraogo J.P."/>
            <person name="Overkamp K.M."/>
            <person name="Park H.-S."/>
            <person name="Perrone G."/>
            <person name="Piumi F."/>
            <person name="Punt P.J."/>
            <person name="Ram A.F."/>
            <person name="Ramon A."/>
            <person name="Rauscher S."/>
            <person name="Record E."/>
            <person name="Riano-Pachon D.M."/>
            <person name="Robert V."/>
            <person name="Roehrig J."/>
            <person name="Ruller R."/>
            <person name="Salamov A."/>
            <person name="Salih N.S."/>
            <person name="Samson R.A."/>
            <person name="Sandor E."/>
            <person name="Sanguinetti M."/>
            <person name="Schuetze T."/>
            <person name="Sepcic K."/>
            <person name="Shelest E."/>
            <person name="Sherlock G."/>
            <person name="Sophianopoulou V."/>
            <person name="Squina F.M."/>
            <person name="Sun H."/>
            <person name="Susca A."/>
            <person name="Todd R.B."/>
            <person name="Tsang A."/>
            <person name="Unkles S.E."/>
            <person name="van de Wiele N."/>
            <person name="van Rossen-Uffink D."/>
            <person name="Oliveira J.V."/>
            <person name="Vesth T.C."/>
            <person name="Visser J."/>
            <person name="Yu J.-H."/>
            <person name="Zhou M."/>
            <person name="Andersen M.R."/>
            <person name="Archer D.B."/>
            <person name="Baker S.E."/>
            <person name="Benoit I."/>
            <person name="Brakhage A.A."/>
            <person name="Braus G.H."/>
            <person name="Fischer R."/>
            <person name="Frisvad J.C."/>
            <person name="Goldman G.H."/>
            <person name="Houbraken J."/>
            <person name="Oakley B."/>
            <person name="Pocsi I."/>
            <person name="Scazzocchio C."/>
            <person name="Seiboth B."/>
            <person name="vanKuyk P.A."/>
            <person name="Wortman J."/>
            <person name="Dyer P.S."/>
            <person name="Grigoriev I.V."/>
        </authorList>
    </citation>
    <scope>NUCLEOTIDE SEQUENCE [LARGE SCALE GENOMIC DNA]</scope>
    <source>
        <strain evidence="2">CBS 101740 / IMI 381727 / IBT 21946</strain>
    </source>
</reference>
<dbReference type="GeneID" id="93577863"/>
<protein>
    <submittedName>
        <fullName evidence="1">Uncharacterized protein</fullName>
    </submittedName>
</protein>
<dbReference type="RefSeq" id="XP_067481814.1">
    <property type="nucleotide sequence ID" value="XM_067625375.1"/>
</dbReference>
<evidence type="ECO:0000313" key="1">
    <source>
        <dbReference type="EMBL" id="OJJ74566.1"/>
    </source>
</evidence>
<dbReference type="EMBL" id="KV878681">
    <property type="protein sequence ID" value="OJJ74566.1"/>
    <property type="molecule type" value="Genomic_DNA"/>
</dbReference>
<proteinExistence type="predicted"/>
<dbReference type="VEuPathDB" id="FungiDB:ASPBRDRAFT_453481"/>
<evidence type="ECO:0000313" key="2">
    <source>
        <dbReference type="Proteomes" id="UP000184499"/>
    </source>
</evidence>
<sequence length="61" mass="6617">MSYILGCTSAPTSRRPVRSGILYRFRLTVAAARLGGLEYSRRVSAGYSTKLHTGQGSLIPD</sequence>
<gene>
    <name evidence="1" type="ORF">ASPBRDRAFT_453481</name>
</gene>
<name>A0A1L9USL8_ASPBC</name>